<organism evidence="2 3">
    <name type="scientific">Mycobacterium kyorinense</name>
    <dbReference type="NCBI Taxonomy" id="487514"/>
    <lineage>
        <taxon>Bacteria</taxon>
        <taxon>Bacillati</taxon>
        <taxon>Actinomycetota</taxon>
        <taxon>Actinomycetes</taxon>
        <taxon>Mycobacteriales</taxon>
        <taxon>Mycobacteriaceae</taxon>
        <taxon>Mycobacterium</taxon>
    </lineage>
</organism>
<dbReference type="OrthoDB" id="2613315at2"/>
<keyword evidence="3" id="KW-1185">Reference proteome</keyword>
<dbReference type="AlphaFoldDB" id="A0A1X1Y0C1"/>
<proteinExistence type="predicted"/>
<evidence type="ECO:0000256" key="1">
    <source>
        <dbReference type="SAM" id="MobiDB-lite"/>
    </source>
</evidence>
<gene>
    <name evidence="2" type="ORF">AWC14_03075</name>
</gene>
<comment type="caution">
    <text evidence="2">The sequence shown here is derived from an EMBL/GenBank/DDBJ whole genome shotgun (WGS) entry which is preliminary data.</text>
</comment>
<reference evidence="2 3" key="1">
    <citation type="submission" date="2016-01" db="EMBL/GenBank/DDBJ databases">
        <title>The new phylogeny of the genus Mycobacterium.</title>
        <authorList>
            <person name="Tarcisio F."/>
            <person name="Conor M."/>
            <person name="Antonella G."/>
            <person name="Elisabetta G."/>
            <person name="Giulia F.S."/>
            <person name="Sara T."/>
            <person name="Anna F."/>
            <person name="Clotilde B."/>
            <person name="Roberto B."/>
            <person name="Veronica D.S."/>
            <person name="Fabio R."/>
            <person name="Monica P."/>
            <person name="Olivier J."/>
            <person name="Enrico T."/>
            <person name="Nicola S."/>
        </authorList>
    </citation>
    <scope>NUCLEOTIDE SEQUENCE [LARGE SCALE GENOMIC DNA]</scope>
    <source>
        <strain evidence="2 3">DSM 45166</strain>
    </source>
</reference>
<dbReference type="RefSeq" id="WP_045381899.1">
    <property type="nucleotide sequence ID" value="NZ_BBKA01000079.1"/>
</dbReference>
<protein>
    <submittedName>
        <fullName evidence="2">Uncharacterized protein</fullName>
    </submittedName>
</protein>
<feature type="region of interest" description="Disordered" evidence="1">
    <location>
        <begin position="96"/>
        <end position="122"/>
    </location>
</feature>
<evidence type="ECO:0000313" key="3">
    <source>
        <dbReference type="Proteomes" id="UP000193487"/>
    </source>
</evidence>
<evidence type="ECO:0000313" key="2">
    <source>
        <dbReference type="EMBL" id="ORW04572.1"/>
    </source>
</evidence>
<sequence>MTTAIGIDDDFELLNEQIEALKKLGQKKELAEGEAYDFSIRWGAALAGRLRRLVHYSSQGILNEADERRFQALCDELRGLSDLIVRFELAQPVFTDTPPAKAKRHRGARRSSSRRALRLRRG</sequence>
<dbReference type="Proteomes" id="UP000193487">
    <property type="component" value="Unassembled WGS sequence"/>
</dbReference>
<accession>A0A1X1Y0C1</accession>
<dbReference type="EMBL" id="LQPE01000103">
    <property type="protein sequence ID" value="ORW04572.1"/>
    <property type="molecule type" value="Genomic_DNA"/>
</dbReference>
<feature type="compositionally biased region" description="Basic residues" evidence="1">
    <location>
        <begin position="101"/>
        <end position="122"/>
    </location>
</feature>
<name>A0A1X1Y0C1_9MYCO</name>